<keyword evidence="8" id="KW-1185">Reference proteome</keyword>
<gene>
    <name evidence="7" type="ORF">SAMN05661093_00294</name>
</gene>
<keyword evidence="4" id="KW-0274">FAD</keyword>
<dbReference type="InterPro" id="IPR036318">
    <property type="entry name" value="FAD-bd_PCMH-like_sf"/>
</dbReference>
<protein>
    <submittedName>
        <fullName evidence="7">FAD/FMN-containing dehydrogenase</fullName>
    </submittedName>
</protein>
<dbReference type="PROSITE" id="PS00862">
    <property type="entry name" value="OX2_COVAL_FAD"/>
    <property type="match status" value="1"/>
</dbReference>
<dbReference type="GO" id="GO:0016491">
    <property type="term" value="F:oxidoreductase activity"/>
    <property type="evidence" value="ECO:0007669"/>
    <property type="project" value="UniProtKB-KW"/>
</dbReference>
<sequence length="418" mass="44057">MTTPQQLARRPRINADLSRIIRGQVHRPGDDAYDTQRASLDPAFDARPVVIAEVTGPTDVQAAVTWARDQGLPLAVQSTGHGTYVPSDGGLLLKTSRMAGVLVDPDRRIARVGAGAVWGDVLAAAAPFGLAPVSGSSATVGVAGFTLGGGHGALSRKYGLGADNLLRMTLVTADGELVTATADRNPELFWAVRGGGGNFGVTTSLEIQLHPVEEVYAGQALFPIAGAAELLARYRDYVPAMPEELTCSVALVGEHVAIRATYAGDAEAGQKALRPLWQGTPVQDTFAEVAVPQASVPGTAPRNFDLSTSLSDELIDTIADIAGEANGIEIRYWGGAIARGTSPAGHRHVPFSIVVDGPQSAAERLWPYTTGGSFPTSLHDPHAVETAYTAADYQRLREIKAIYDPANVFHRTMNIKPA</sequence>
<evidence type="ECO:0000256" key="1">
    <source>
        <dbReference type="ARBA" id="ARBA00001974"/>
    </source>
</evidence>
<evidence type="ECO:0000313" key="8">
    <source>
        <dbReference type="Proteomes" id="UP000192674"/>
    </source>
</evidence>
<keyword evidence="5" id="KW-0560">Oxidoreductase</keyword>
<dbReference type="RefSeq" id="WP_160096240.1">
    <property type="nucleotide sequence ID" value="NZ_FWXV01000001.1"/>
</dbReference>
<dbReference type="InterPro" id="IPR050416">
    <property type="entry name" value="FAD-linked_Oxidoreductase"/>
</dbReference>
<dbReference type="InterPro" id="IPR016167">
    <property type="entry name" value="FAD-bd_PCMH_sub1"/>
</dbReference>
<dbReference type="PROSITE" id="PS51387">
    <property type="entry name" value="FAD_PCMH"/>
    <property type="match status" value="1"/>
</dbReference>
<dbReference type="PANTHER" id="PTHR42973">
    <property type="entry name" value="BINDING OXIDOREDUCTASE, PUTATIVE (AFU_ORTHOLOGUE AFUA_1G17690)-RELATED"/>
    <property type="match status" value="1"/>
</dbReference>
<dbReference type="Proteomes" id="UP000192674">
    <property type="component" value="Unassembled WGS sequence"/>
</dbReference>
<evidence type="ECO:0000259" key="6">
    <source>
        <dbReference type="PROSITE" id="PS51387"/>
    </source>
</evidence>
<dbReference type="Gene3D" id="3.30.43.10">
    <property type="entry name" value="Uridine Diphospho-n-acetylenolpyruvylglucosamine Reductase, domain 2"/>
    <property type="match status" value="1"/>
</dbReference>
<proteinExistence type="inferred from homology"/>
<dbReference type="Pfam" id="PF01565">
    <property type="entry name" value="FAD_binding_4"/>
    <property type="match status" value="1"/>
</dbReference>
<dbReference type="Pfam" id="PF08031">
    <property type="entry name" value="BBE"/>
    <property type="match status" value="1"/>
</dbReference>
<evidence type="ECO:0000256" key="4">
    <source>
        <dbReference type="ARBA" id="ARBA00022827"/>
    </source>
</evidence>
<evidence type="ECO:0000256" key="5">
    <source>
        <dbReference type="ARBA" id="ARBA00023002"/>
    </source>
</evidence>
<evidence type="ECO:0000256" key="3">
    <source>
        <dbReference type="ARBA" id="ARBA00022630"/>
    </source>
</evidence>
<dbReference type="InterPro" id="IPR006094">
    <property type="entry name" value="Oxid_FAD_bind_N"/>
</dbReference>
<reference evidence="7 8" key="1">
    <citation type="submission" date="2017-04" db="EMBL/GenBank/DDBJ databases">
        <authorList>
            <person name="Afonso C.L."/>
            <person name="Miller P.J."/>
            <person name="Scott M.A."/>
            <person name="Spackman E."/>
            <person name="Goraichik I."/>
            <person name="Dimitrov K.M."/>
            <person name="Suarez D.L."/>
            <person name="Swayne D.E."/>
        </authorList>
    </citation>
    <scope>NUCLEOTIDE SEQUENCE [LARGE SCALE GENOMIC DNA]</scope>
    <source>
        <strain evidence="7 8">DSM 43828</strain>
    </source>
</reference>
<dbReference type="SUPFAM" id="SSF56176">
    <property type="entry name" value="FAD-binding/transporter-associated domain-like"/>
    <property type="match status" value="1"/>
</dbReference>
<dbReference type="InterPro" id="IPR012951">
    <property type="entry name" value="BBE"/>
</dbReference>
<dbReference type="InterPro" id="IPR006093">
    <property type="entry name" value="Oxy_OxRdtase_FAD_BS"/>
</dbReference>
<organism evidence="7 8">
    <name type="scientific">Kibdelosporangium aridum</name>
    <dbReference type="NCBI Taxonomy" id="2030"/>
    <lineage>
        <taxon>Bacteria</taxon>
        <taxon>Bacillati</taxon>
        <taxon>Actinomycetota</taxon>
        <taxon>Actinomycetes</taxon>
        <taxon>Pseudonocardiales</taxon>
        <taxon>Pseudonocardiaceae</taxon>
        <taxon>Kibdelosporangium</taxon>
    </lineage>
</organism>
<dbReference type="EMBL" id="FWXV01000001">
    <property type="protein sequence ID" value="SMC51004.1"/>
    <property type="molecule type" value="Genomic_DNA"/>
</dbReference>
<dbReference type="PANTHER" id="PTHR42973:SF39">
    <property type="entry name" value="FAD-BINDING PCMH-TYPE DOMAIN-CONTAINING PROTEIN"/>
    <property type="match status" value="1"/>
</dbReference>
<dbReference type="Gene3D" id="3.30.465.10">
    <property type="match status" value="1"/>
</dbReference>
<feature type="domain" description="FAD-binding PCMH-type" evidence="6">
    <location>
        <begin position="44"/>
        <end position="212"/>
    </location>
</feature>
<dbReference type="GO" id="GO:0071949">
    <property type="term" value="F:FAD binding"/>
    <property type="evidence" value="ECO:0007669"/>
    <property type="project" value="InterPro"/>
</dbReference>
<name>A0A1Y5WX08_KIBAR</name>
<evidence type="ECO:0000256" key="2">
    <source>
        <dbReference type="ARBA" id="ARBA00005466"/>
    </source>
</evidence>
<keyword evidence="3" id="KW-0285">Flavoprotein</keyword>
<accession>A0A1Y5WX08</accession>
<evidence type="ECO:0000313" key="7">
    <source>
        <dbReference type="EMBL" id="SMC51004.1"/>
    </source>
</evidence>
<comment type="cofactor">
    <cofactor evidence="1">
        <name>FAD</name>
        <dbReference type="ChEBI" id="CHEBI:57692"/>
    </cofactor>
</comment>
<dbReference type="OrthoDB" id="5169292at2"/>
<dbReference type="InterPro" id="IPR016169">
    <property type="entry name" value="FAD-bd_PCMH_sub2"/>
</dbReference>
<comment type="similarity">
    <text evidence="2">Belongs to the oxygen-dependent FAD-linked oxidoreductase family.</text>
</comment>
<dbReference type="AlphaFoldDB" id="A0A1Y5WX08"/>
<dbReference type="Gene3D" id="3.40.462.20">
    <property type="match status" value="1"/>
</dbReference>
<dbReference type="InterPro" id="IPR016166">
    <property type="entry name" value="FAD-bd_PCMH"/>
</dbReference>